<gene>
    <name evidence="2" type="ORF">ISN45_Aa04g014180</name>
</gene>
<name>A0A8T2A4Y7_9BRAS</name>
<evidence type="ECO:0000313" key="2">
    <source>
        <dbReference type="EMBL" id="KAG7568607.1"/>
    </source>
</evidence>
<feature type="non-terminal residue" evidence="2">
    <location>
        <position position="57"/>
    </location>
</feature>
<sequence length="57" mass="6562">MADSSCSLPPLYENFSYKSYFLRAVDLTILGLLFSLLLHRILYMSQNGIIWLVAFLC</sequence>
<comment type="caution">
    <text evidence="2">The sequence shown here is derived from an EMBL/GenBank/DDBJ whole genome shotgun (WGS) entry which is preliminary data.</text>
</comment>
<reference evidence="2 3" key="1">
    <citation type="submission" date="2020-12" db="EMBL/GenBank/DDBJ databases">
        <title>Concerted genomic and epigenomic changes stabilize Arabidopsis allopolyploids.</title>
        <authorList>
            <person name="Chen Z."/>
        </authorList>
    </citation>
    <scope>NUCLEOTIDE SEQUENCE [LARGE SCALE GENOMIC DNA]</scope>
    <source>
        <strain evidence="2">Allo738</strain>
        <tissue evidence="2">Leaf</tissue>
    </source>
</reference>
<protein>
    <recommendedName>
        <fullName evidence="4">Transmembrane protein</fullName>
    </recommendedName>
</protein>
<evidence type="ECO:0008006" key="4">
    <source>
        <dbReference type="Google" id="ProtNLM"/>
    </source>
</evidence>
<evidence type="ECO:0000313" key="3">
    <source>
        <dbReference type="Proteomes" id="UP000694240"/>
    </source>
</evidence>
<keyword evidence="1" id="KW-0812">Transmembrane</keyword>
<dbReference type="AlphaFoldDB" id="A0A8T2A4Y7"/>
<evidence type="ECO:0000256" key="1">
    <source>
        <dbReference type="SAM" id="Phobius"/>
    </source>
</evidence>
<feature type="transmembrane region" description="Helical" evidence="1">
    <location>
        <begin position="20"/>
        <end position="38"/>
    </location>
</feature>
<dbReference type="Proteomes" id="UP000694240">
    <property type="component" value="Chromosome 9"/>
</dbReference>
<keyword evidence="1" id="KW-1133">Transmembrane helix</keyword>
<keyword evidence="1" id="KW-0472">Membrane</keyword>
<proteinExistence type="predicted"/>
<organism evidence="2 3">
    <name type="scientific">Arabidopsis thaliana x Arabidopsis arenosa</name>
    <dbReference type="NCBI Taxonomy" id="1240361"/>
    <lineage>
        <taxon>Eukaryota</taxon>
        <taxon>Viridiplantae</taxon>
        <taxon>Streptophyta</taxon>
        <taxon>Embryophyta</taxon>
        <taxon>Tracheophyta</taxon>
        <taxon>Spermatophyta</taxon>
        <taxon>Magnoliopsida</taxon>
        <taxon>eudicotyledons</taxon>
        <taxon>Gunneridae</taxon>
        <taxon>Pentapetalae</taxon>
        <taxon>rosids</taxon>
        <taxon>malvids</taxon>
        <taxon>Brassicales</taxon>
        <taxon>Brassicaceae</taxon>
        <taxon>Camelineae</taxon>
        <taxon>Arabidopsis</taxon>
    </lineage>
</organism>
<accession>A0A8T2A4Y7</accession>
<keyword evidence="3" id="KW-1185">Reference proteome</keyword>
<dbReference type="EMBL" id="JAEFBK010000009">
    <property type="protein sequence ID" value="KAG7568607.1"/>
    <property type="molecule type" value="Genomic_DNA"/>
</dbReference>